<dbReference type="GO" id="GO:0003837">
    <property type="term" value="F:beta-ureidopropionase activity"/>
    <property type="evidence" value="ECO:0007669"/>
    <property type="project" value="UniProtKB-EC"/>
</dbReference>
<dbReference type="Ensembl" id="ENSLLET00000001790.1">
    <property type="protein sequence ID" value="ENSLLEP00000001710.1"/>
    <property type="gene ID" value="ENSLLEG00000001105.1"/>
</dbReference>
<evidence type="ECO:0000256" key="10">
    <source>
        <dbReference type="ARBA" id="ARBA00074804"/>
    </source>
</evidence>
<dbReference type="Gene3D" id="3.60.110.10">
    <property type="entry name" value="Carbon-nitrogen hydrolase"/>
    <property type="match status" value="1"/>
</dbReference>
<comment type="function">
    <text evidence="6">Catalyzes a late step in pyrimidine degradation. Converts N-carbamoyl-beta-alanine (3-ureidopropanoate) into beta-alanine, ammonia and carbon dioxide. Likewise, converts N-carbamoyl-beta-aminoisobutyrate (3-ureidoisobutyrate) into beta-aminoisobutyrate, ammonia and carbon dioxide.</text>
</comment>
<evidence type="ECO:0000256" key="4">
    <source>
        <dbReference type="ARBA" id="ARBA00022553"/>
    </source>
</evidence>
<proteinExistence type="inferred from homology"/>
<evidence type="ECO:0000259" key="13">
    <source>
        <dbReference type="PROSITE" id="PS50263"/>
    </source>
</evidence>
<comment type="subcellular location">
    <subcellularLocation>
        <location evidence="1">Cytoplasm</location>
    </subcellularLocation>
</comment>
<dbReference type="InterPro" id="IPR050345">
    <property type="entry name" value="Aliph_Amidase/BUP"/>
</dbReference>
<dbReference type="GO" id="GO:0033396">
    <property type="term" value="P:beta-alanine biosynthetic process via 3-ureidopropionate"/>
    <property type="evidence" value="ECO:0007669"/>
    <property type="project" value="TreeGrafter"/>
</dbReference>
<dbReference type="PROSITE" id="PS50263">
    <property type="entry name" value="CN_HYDROLASE"/>
    <property type="match status" value="1"/>
</dbReference>
<dbReference type="EC" id="3.5.1.6" evidence="9"/>
<keyword evidence="3" id="KW-0963">Cytoplasm</keyword>
<evidence type="ECO:0000256" key="8">
    <source>
        <dbReference type="ARBA" id="ARBA00064592"/>
    </source>
</evidence>
<dbReference type="GeneTree" id="ENSGT00390000004906"/>
<dbReference type="CDD" id="cd07587">
    <property type="entry name" value="ML_beta-AS"/>
    <property type="match status" value="1"/>
</dbReference>
<keyword evidence="4" id="KW-0597">Phosphoprotein</keyword>
<dbReference type="Proteomes" id="UP000694569">
    <property type="component" value="Unplaced"/>
</dbReference>
<evidence type="ECO:0000256" key="2">
    <source>
        <dbReference type="ARBA" id="ARBA00004668"/>
    </source>
</evidence>
<dbReference type="InterPro" id="IPR003010">
    <property type="entry name" value="C-N_Hydrolase"/>
</dbReference>
<dbReference type="SUPFAM" id="SSF56317">
    <property type="entry name" value="Carbon-nitrogen hydrolase"/>
    <property type="match status" value="1"/>
</dbReference>
<evidence type="ECO:0000313" key="15">
    <source>
        <dbReference type="Proteomes" id="UP000694569"/>
    </source>
</evidence>
<name>A0A8C5P745_9ANUR</name>
<keyword evidence="15" id="KW-1185">Reference proteome</keyword>
<comment type="subunit">
    <text evidence="8">Homodimer, homotetramer, homooctamer; can also form higher homooligomers.</text>
</comment>
<feature type="domain" description="CN hydrolase" evidence="13">
    <location>
        <begin position="72"/>
        <end position="344"/>
    </location>
</feature>
<evidence type="ECO:0000256" key="7">
    <source>
        <dbReference type="ARBA" id="ARBA00061249"/>
    </source>
</evidence>
<evidence type="ECO:0000256" key="9">
    <source>
        <dbReference type="ARBA" id="ARBA00066985"/>
    </source>
</evidence>
<evidence type="ECO:0000256" key="3">
    <source>
        <dbReference type="ARBA" id="ARBA00022490"/>
    </source>
</evidence>
<gene>
    <name evidence="14" type="primary">UPB1</name>
</gene>
<evidence type="ECO:0000313" key="14">
    <source>
        <dbReference type="Ensembl" id="ENSLLEP00000001710.1"/>
    </source>
</evidence>
<comment type="pathway">
    <text evidence="2">Amino-acid biosynthesis; beta-alanine biosynthesis.</text>
</comment>
<dbReference type="PANTHER" id="PTHR43674:SF2">
    <property type="entry name" value="BETA-UREIDOPROPIONASE"/>
    <property type="match status" value="1"/>
</dbReference>
<evidence type="ECO:0000256" key="5">
    <source>
        <dbReference type="ARBA" id="ARBA00022801"/>
    </source>
</evidence>
<dbReference type="OrthoDB" id="412018at2759"/>
<evidence type="ECO:0000256" key="11">
    <source>
        <dbReference type="ARBA" id="ARBA00075038"/>
    </source>
</evidence>
<dbReference type="InterPro" id="IPR036526">
    <property type="entry name" value="C-N_Hydrolase_sf"/>
</dbReference>
<reference evidence="14" key="1">
    <citation type="submission" date="2025-08" db="UniProtKB">
        <authorList>
            <consortium name="Ensembl"/>
        </authorList>
    </citation>
    <scope>IDENTIFICATION</scope>
</reference>
<accession>A0A8C5P745</accession>
<evidence type="ECO:0000256" key="6">
    <source>
        <dbReference type="ARBA" id="ARBA00058206"/>
    </source>
</evidence>
<sequence length="384" mass="43218">MSGELESLEHILQTYIPAQELKEVWRILYGRECRSLDLPEDAVQAAISGSFELKGYYLIEAAPEQLRRQNIVRVGLIQNKIQAHTSLPVLEQIHALHKRIADMVEAAAICGVNIVCFQEAWTMPFAFCTREKLPWTEFAESAENGITTRFCQELAKRYNMVIISPILERDEAHGDVLWNTAVVIANSGAVLGKSRKNHIPRVGDFNESTYYMEGNTGHKVFQTAFGKIAVNICYGRHHPLNWFMYSMNGAEIIFNPSATIGGLSECLWPIEARNAAIANHCFTCAINRVGTEHFETEFTSGDGKKAHNDLGHFYGSSYVSAPDGSRTPGLSRVSDGLLVTELDLNLCRQTSDKWNFKMTGRYEMYAEELTRATRPDFQPDVVRE</sequence>
<evidence type="ECO:0000256" key="1">
    <source>
        <dbReference type="ARBA" id="ARBA00004496"/>
    </source>
</evidence>
<comment type="similarity">
    <text evidence="7">Belongs to the carbon-nitrogen hydrolase superfamily. BUP family.</text>
</comment>
<keyword evidence="5" id="KW-0378">Hydrolase</keyword>
<dbReference type="GO" id="GO:0005737">
    <property type="term" value="C:cytoplasm"/>
    <property type="evidence" value="ECO:0007669"/>
    <property type="project" value="UniProtKB-SubCell"/>
</dbReference>
<dbReference type="Pfam" id="PF00795">
    <property type="entry name" value="CN_hydrolase"/>
    <property type="match status" value="1"/>
</dbReference>
<dbReference type="AlphaFoldDB" id="A0A8C5P745"/>
<organism evidence="14 15">
    <name type="scientific">Leptobrachium leishanense</name>
    <name type="common">Leishan spiny toad</name>
    <dbReference type="NCBI Taxonomy" id="445787"/>
    <lineage>
        <taxon>Eukaryota</taxon>
        <taxon>Metazoa</taxon>
        <taxon>Chordata</taxon>
        <taxon>Craniata</taxon>
        <taxon>Vertebrata</taxon>
        <taxon>Euteleostomi</taxon>
        <taxon>Amphibia</taxon>
        <taxon>Batrachia</taxon>
        <taxon>Anura</taxon>
        <taxon>Pelobatoidea</taxon>
        <taxon>Megophryidae</taxon>
        <taxon>Leptobrachium</taxon>
    </lineage>
</organism>
<evidence type="ECO:0000256" key="12">
    <source>
        <dbReference type="ARBA" id="ARBA00078143"/>
    </source>
</evidence>
<protein>
    <recommendedName>
        <fullName evidence="10">Beta-ureidopropionase</fullName>
        <ecNumber evidence="9">3.5.1.6</ecNumber>
    </recommendedName>
    <alternativeName>
        <fullName evidence="12">Beta-alanine synthase</fullName>
    </alternativeName>
    <alternativeName>
        <fullName evidence="11">N-carbamoyl-beta-alanine amidohydrolase</fullName>
    </alternativeName>
</protein>
<dbReference type="FunFam" id="3.60.110.10:FF:000009">
    <property type="entry name" value="Beta-ureidopropionase 1"/>
    <property type="match status" value="1"/>
</dbReference>
<reference evidence="14" key="2">
    <citation type="submission" date="2025-09" db="UniProtKB">
        <authorList>
            <consortium name="Ensembl"/>
        </authorList>
    </citation>
    <scope>IDENTIFICATION</scope>
</reference>
<dbReference type="PANTHER" id="PTHR43674">
    <property type="entry name" value="NITRILASE C965.09-RELATED"/>
    <property type="match status" value="1"/>
</dbReference>